<feature type="region of interest" description="Disordered" evidence="1">
    <location>
        <begin position="255"/>
        <end position="279"/>
    </location>
</feature>
<evidence type="ECO:0000259" key="2">
    <source>
        <dbReference type="PROSITE" id="PS50994"/>
    </source>
</evidence>
<evidence type="ECO:0000313" key="3">
    <source>
        <dbReference type="EMBL" id="GMF61978.1"/>
    </source>
</evidence>
<gene>
    <name evidence="3" type="ORF">Pfra01_002701200</name>
</gene>
<feature type="region of interest" description="Disordered" evidence="1">
    <location>
        <begin position="519"/>
        <end position="541"/>
    </location>
</feature>
<dbReference type="EMBL" id="BSXT01006111">
    <property type="protein sequence ID" value="GMF61978.1"/>
    <property type="molecule type" value="Genomic_DNA"/>
</dbReference>
<organism evidence="3 4">
    <name type="scientific">Phytophthora fragariaefolia</name>
    <dbReference type="NCBI Taxonomy" id="1490495"/>
    <lineage>
        <taxon>Eukaryota</taxon>
        <taxon>Sar</taxon>
        <taxon>Stramenopiles</taxon>
        <taxon>Oomycota</taxon>
        <taxon>Peronosporomycetes</taxon>
        <taxon>Peronosporales</taxon>
        <taxon>Peronosporaceae</taxon>
        <taxon>Phytophthora</taxon>
    </lineage>
</organism>
<dbReference type="GO" id="GO:0015074">
    <property type="term" value="P:DNA integration"/>
    <property type="evidence" value="ECO:0007669"/>
    <property type="project" value="InterPro"/>
</dbReference>
<dbReference type="OrthoDB" id="125830at2759"/>
<feature type="compositionally biased region" description="Acidic residues" evidence="1">
    <location>
        <begin position="412"/>
        <end position="424"/>
    </location>
</feature>
<feature type="domain" description="Integrase catalytic" evidence="2">
    <location>
        <begin position="1"/>
        <end position="157"/>
    </location>
</feature>
<evidence type="ECO:0000313" key="4">
    <source>
        <dbReference type="Proteomes" id="UP001165121"/>
    </source>
</evidence>
<dbReference type="Proteomes" id="UP001165121">
    <property type="component" value="Unassembled WGS sequence"/>
</dbReference>
<dbReference type="InterPro" id="IPR039537">
    <property type="entry name" value="Retrotran_Ty1/copia-like"/>
</dbReference>
<proteinExistence type="predicted"/>
<dbReference type="PANTHER" id="PTHR42648">
    <property type="entry name" value="TRANSPOSASE, PUTATIVE-RELATED"/>
    <property type="match status" value="1"/>
</dbReference>
<sequence length="675" mass="76991">MDGFSRYVKILLLKSMAEGEVNKYMQEYIAWAERHHGTRVGTVITREWSEDDDCEASKNLVRQVLTDKDQDFCNGAMTKWYKNKGIVHTKVGPNASQLNPVERTHQTLVDMVKTMMYQSGLPASFWTSALETTVYVKNHIICKGAGCTPYEIMFDSKPDIHHIRAFGSLAYCHTPKSKRKKFAMNCKMGFLIGYREDVVGCQVYFPTEHKKGFVSDVKINEAIKYKDRHESGYKGMVNKWLQTFNEFMNEGEFDDFTADDHDGDDPSHQADCDAESERCASSNIDMENIESVAGSEDENAHGVRNGRLRSRLPTIHLQHQADVSSENSADREQWDGILRARSLTDYDDAFEETREGEDTGSRRDSDTEVDPEEAENNSTTEISPENVEVDNESAEAVSETAAADAEGQSDYSDQDEDEDEHDVEVDEDYAQSIAHIPDLTHVVETELRGGADYDCLFDPADARELSEVADDVNDGNHGAWVPVTDHELVAVPDQIIGHRRPRDIDVRRTREQKLNKVDTKRVKETTPRRPGPREVHERRPPERFEDYQVYSAFNALHTDRRDPGGIRDSDAKIPRTRREAIRSKYAPFWEATMDKQVAALRAKGMLKMIPKSELPEDQKLLQTMWVYDLKEDHLGYVTAFRARIVGRGDKQRPGWTTWRLSPLLPAWLCFICSSQ</sequence>
<dbReference type="InterPro" id="IPR012337">
    <property type="entry name" value="RNaseH-like_sf"/>
</dbReference>
<name>A0A9W7D6T6_9STRA</name>
<feature type="compositionally biased region" description="Low complexity" evidence="1">
    <location>
        <begin position="394"/>
        <end position="411"/>
    </location>
</feature>
<dbReference type="PROSITE" id="PS50994">
    <property type="entry name" value="INTEGRASE"/>
    <property type="match status" value="1"/>
</dbReference>
<keyword evidence="4" id="KW-1185">Reference proteome</keyword>
<dbReference type="Gene3D" id="3.30.420.10">
    <property type="entry name" value="Ribonuclease H-like superfamily/Ribonuclease H"/>
    <property type="match status" value="1"/>
</dbReference>
<dbReference type="AlphaFoldDB" id="A0A9W7D6T6"/>
<feature type="compositionally biased region" description="Basic and acidic residues" evidence="1">
    <location>
        <begin position="258"/>
        <end position="278"/>
    </location>
</feature>
<accession>A0A9W7D6T6</accession>
<feature type="compositionally biased region" description="Basic and acidic residues" evidence="1">
    <location>
        <begin position="351"/>
        <end position="366"/>
    </location>
</feature>
<evidence type="ECO:0000256" key="1">
    <source>
        <dbReference type="SAM" id="MobiDB-lite"/>
    </source>
</evidence>
<dbReference type="PANTHER" id="PTHR42648:SF28">
    <property type="entry name" value="TRANSPOSON-ENCODED PROTEIN WITH RIBONUCLEASE H-LIKE AND RETROVIRUS ZINC FINGER-LIKE DOMAINS"/>
    <property type="match status" value="1"/>
</dbReference>
<dbReference type="Pfam" id="PF25597">
    <property type="entry name" value="SH3_retrovirus"/>
    <property type="match status" value="1"/>
</dbReference>
<comment type="caution">
    <text evidence="3">The sequence shown here is derived from an EMBL/GenBank/DDBJ whole genome shotgun (WGS) entry which is preliminary data.</text>
</comment>
<protein>
    <submittedName>
        <fullName evidence="3">Unnamed protein product</fullName>
    </submittedName>
</protein>
<dbReference type="InterPro" id="IPR001584">
    <property type="entry name" value="Integrase_cat-core"/>
</dbReference>
<feature type="region of interest" description="Disordered" evidence="1">
    <location>
        <begin position="346"/>
        <end position="424"/>
    </location>
</feature>
<reference evidence="3" key="1">
    <citation type="submission" date="2023-04" db="EMBL/GenBank/DDBJ databases">
        <title>Phytophthora fragariaefolia NBRC 109709.</title>
        <authorList>
            <person name="Ichikawa N."/>
            <person name="Sato H."/>
            <person name="Tonouchi N."/>
        </authorList>
    </citation>
    <scope>NUCLEOTIDE SEQUENCE</scope>
    <source>
        <strain evidence="3">NBRC 109709</strain>
    </source>
</reference>
<dbReference type="SUPFAM" id="SSF53098">
    <property type="entry name" value="Ribonuclease H-like"/>
    <property type="match status" value="1"/>
</dbReference>
<dbReference type="InterPro" id="IPR057670">
    <property type="entry name" value="SH3_retrovirus"/>
</dbReference>
<dbReference type="GO" id="GO:0003676">
    <property type="term" value="F:nucleic acid binding"/>
    <property type="evidence" value="ECO:0007669"/>
    <property type="project" value="InterPro"/>
</dbReference>
<dbReference type="InterPro" id="IPR036397">
    <property type="entry name" value="RNaseH_sf"/>
</dbReference>